<organism evidence="3 4">
    <name type="scientific">Cellulomonas fulva</name>
    <dbReference type="NCBI Taxonomy" id="2835530"/>
    <lineage>
        <taxon>Bacteria</taxon>
        <taxon>Bacillati</taxon>
        <taxon>Actinomycetota</taxon>
        <taxon>Actinomycetes</taxon>
        <taxon>Micrococcales</taxon>
        <taxon>Cellulomonadaceae</taxon>
        <taxon>Cellulomonas</taxon>
    </lineage>
</organism>
<keyword evidence="4" id="KW-1185">Reference proteome</keyword>
<proteinExistence type="predicted"/>
<reference evidence="3 4" key="1">
    <citation type="submission" date="2021-05" db="EMBL/GenBank/DDBJ databases">
        <title>Description of Cellulomonas sp. DKR-3 sp. nov.</title>
        <authorList>
            <person name="Dahal R.H."/>
            <person name="Chaudhary D.K."/>
        </authorList>
    </citation>
    <scope>NUCLEOTIDE SEQUENCE [LARGE SCALE GENOMIC DNA]</scope>
    <source>
        <strain evidence="3 4">DKR-3</strain>
    </source>
</reference>
<dbReference type="InterPro" id="IPR021385">
    <property type="entry name" value="DUF3017"/>
</dbReference>
<dbReference type="RefSeq" id="WP_214349467.1">
    <property type="nucleotide sequence ID" value="NZ_JAHBOH010000001.1"/>
</dbReference>
<feature type="transmembrane region" description="Helical" evidence="2">
    <location>
        <begin position="107"/>
        <end position="127"/>
    </location>
</feature>
<feature type="compositionally biased region" description="Acidic residues" evidence="1">
    <location>
        <begin position="15"/>
        <end position="25"/>
    </location>
</feature>
<dbReference type="Pfam" id="PF11222">
    <property type="entry name" value="DUF3017"/>
    <property type="match status" value="1"/>
</dbReference>
<gene>
    <name evidence="3" type="ORF">KIN34_09000</name>
</gene>
<keyword evidence="2" id="KW-0472">Membrane</keyword>
<accession>A0ABS5TZ94</accession>
<comment type="caution">
    <text evidence="3">The sequence shown here is derived from an EMBL/GenBank/DDBJ whole genome shotgun (WGS) entry which is preliminary data.</text>
</comment>
<protein>
    <submittedName>
        <fullName evidence="3">DUF3017 domain-containing protein</fullName>
    </submittedName>
</protein>
<evidence type="ECO:0000313" key="3">
    <source>
        <dbReference type="EMBL" id="MBT0994422.1"/>
    </source>
</evidence>
<evidence type="ECO:0000256" key="2">
    <source>
        <dbReference type="SAM" id="Phobius"/>
    </source>
</evidence>
<feature type="region of interest" description="Disordered" evidence="1">
    <location>
        <begin position="1"/>
        <end position="30"/>
    </location>
</feature>
<feature type="compositionally biased region" description="Basic and acidic residues" evidence="1">
    <location>
        <begin position="1"/>
        <end position="10"/>
    </location>
</feature>
<keyword evidence="2" id="KW-1133">Transmembrane helix</keyword>
<sequence length="129" mass="12910">MVEKSVREPVGDDAVAQDDAPDGELDAAQQPLDPRAIARASLQASRNASLWWTATGVVLACAVALVVGTDAGAFTLAGVLAACAVVRGVRPSPGPVALSVRSKTIDVAVLGFLAALLAVLAALLPSVGV</sequence>
<keyword evidence="2" id="KW-0812">Transmembrane</keyword>
<dbReference type="EMBL" id="JAHBOH010000001">
    <property type="protein sequence ID" value="MBT0994422.1"/>
    <property type="molecule type" value="Genomic_DNA"/>
</dbReference>
<evidence type="ECO:0000313" key="4">
    <source>
        <dbReference type="Proteomes" id="UP000722125"/>
    </source>
</evidence>
<name>A0ABS5TZ94_9CELL</name>
<dbReference type="Proteomes" id="UP000722125">
    <property type="component" value="Unassembled WGS sequence"/>
</dbReference>
<evidence type="ECO:0000256" key="1">
    <source>
        <dbReference type="SAM" id="MobiDB-lite"/>
    </source>
</evidence>